<dbReference type="GO" id="GO:0061504">
    <property type="term" value="P:cyclic threonylcarbamoyladenosine biosynthetic process"/>
    <property type="evidence" value="ECO:0007669"/>
    <property type="project" value="TreeGrafter"/>
</dbReference>
<feature type="region of interest" description="Disordered" evidence="1">
    <location>
        <begin position="373"/>
        <end position="404"/>
    </location>
</feature>
<name>A0A7S3R371_DUNTE</name>
<sequence length="501" mass="54107">MIKTILEFKNLQVIKLTFTMQLSKQLADRAVTCMHSPLKRTRRKAFSQPRFETSQSSTQIPTGSLAQPQHGPQSPQQPVCQPLPALPHHSAAEDWRGRTQLLVGDEALNRLADARVLVVGLGGVGSYAAEFLARAGVGSMVIVDNDQVDLSNINRQLPALHSTVGLSKADLMAQRLRDINPSLLLEVKQIFVTPETVTPLLVEGALGRASKMNSEGGSSSSNSIAQPEGLIRAPFDWVLDAIDSLTPKQLLLAAAHAVGVKTIASMGAGGRRDPSRVRVGPISSTVNDRFAANMRKSLRRFGVNLNEIMCVWSDEPLERKSLAMTAEKSRFKRSFYGTISFLPAQFGLTAAAYIVNDIIDSQTLSKRPLACSTFPSPCSSPDSAPRTIPSGATLDKRSKGGLPPSKWKALQLAEILEQYSQQQQQQQQQQERRQVRQVQPSRQNSLLEHRGSPPADPAAGINGSLGNDVAPPVHSPPSQSSPPNSHRAAVMSGLGLEGEGI</sequence>
<dbReference type="GO" id="GO:0008641">
    <property type="term" value="F:ubiquitin-like modifier activating enzyme activity"/>
    <property type="evidence" value="ECO:0007669"/>
    <property type="project" value="InterPro"/>
</dbReference>
<dbReference type="PANTHER" id="PTHR43267:SF1">
    <property type="entry name" value="TRNA THREONYLCARBAMOYLADENOSINE DEHYDRATASE"/>
    <property type="match status" value="1"/>
</dbReference>
<evidence type="ECO:0000256" key="1">
    <source>
        <dbReference type="SAM" id="MobiDB-lite"/>
    </source>
</evidence>
<feature type="compositionally biased region" description="Low complexity" evidence="1">
    <location>
        <begin position="476"/>
        <end position="485"/>
    </location>
</feature>
<feature type="compositionally biased region" description="Polar residues" evidence="1">
    <location>
        <begin position="50"/>
        <end position="66"/>
    </location>
</feature>
<dbReference type="InterPro" id="IPR000594">
    <property type="entry name" value="ThiF_NAD_FAD-bd"/>
</dbReference>
<feature type="compositionally biased region" description="Polar residues" evidence="1">
    <location>
        <begin position="373"/>
        <end position="382"/>
    </location>
</feature>
<evidence type="ECO:0000259" key="2">
    <source>
        <dbReference type="Pfam" id="PF00899"/>
    </source>
</evidence>
<dbReference type="InterPro" id="IPR045886">
    <property type="entry name" value="ThiF/MoeB/HesA"/>
</dbReference>
<dbReference type="InterPro" id="IPR035985">
    <property type="entry name" value="Ubiquitin-activating_enz"/>
</dbReference>
<dbReference type="PANTHER" id="PTHR43267">
    <property type="entry name" value="TRNA THREONYLCARBAMOYLADENOSINE DEHYDRATASE"/>
    <property type="match status" value="1"/>
</dbReference>
<dbReference type="SUPFAM" id="SSF69572">
    <property type="entry name" value="Activating enzymes of the ubiquitin-like proteins"/>
    <property type="match status" value="1"/>
</dbReference>
<dbReference type="GO" id="GO:0061503">
    <property type="term" value="F:tRNA threonylcarbamoyladenosine dehydratase"/>
    <property type="evidence" value="ECO:0007669"/>
    <property type="project" value="TreeGrafter"/>
</dbReference>
<feature type="region of interest" description="Disordered" evidence="1">
    <location>
        <begin position="423"/>
        <end position="501"/>
    </location>
</feature>
<evidence type="ECO:0000313" key="3">
    <source>
        <dbReference type="EMBL" id="CAE0500419.1"/>
    </source>
</evidence>
<dbReference type="CDD" id="cd00755">
    <property type="entry name" value="YgdL_like"/>
    <property type="match status" value="1"/>
</dbReference>
<feature type="domain" description="THIF-type NAD/FAD binding fold" evidence="2">
    <location>
        <begin position="102"/>
        <end position="355"/>
    </location>
</feature>
<protein>
    <recommendedName>
        <fullName evidence="2">THIF-type NAD/FAD binding fold domain-containing protein</fullName>
    </recommendedName>
</protein>
<proteinExistence type="predicted"/>
<gene>
    <name evidence="3" type="ORF">DTER00134_LOCUS15492</name>
</gene>
<feature type="region of interest" description="Disordered" evidence="1">
    <location>
        <begin position="39"/>
        <end position="87"/>
    </location>
</feature>
<dbReference type="AlphaFoldDB" id="A0A7S3R371"/>
<accession>A0A7S3R371</accession>
<feature type="compositionally biased region" description="Low complexity" evidence="1">
    <location>
        <begin position="67"/>
        <end position="78"/>
    </location>
</feature>
<dbReference type="Pfam" id="PF00899">
    <property type="entry name" value="ThiF"/>
    <property type="match status" value="1"/>
</dbReference>
<dbReference type="Gene3D" id="3.40.50.720">
    <property type="entry name" value="NAD(P)-binding Rossmann-like Domain"/>
    <property type="match status" value="1"/>
</dbReference>
<organism evidence="3">
    <name type="scientific">Dunaliella tertiolecta</name>
    <name type="common">Green alga</name>
    <dbReference type="NCBI Taxonomy" id="3047"/>
    <lineage>
        <taxon>Eukaryota</taxon>
        <taxon>Viridiplantae</taxon>
        <taxon>Chlorophyta</taxon>
        <taxon>core chlorophytes</taxon>
        <taxon>Chlorophyceae</taxon>
        <taxon>CS clade</taxon>
        <taxon>Chlamydomonadales</taxon>
        <taxon>Dunaliellaceae</taxon>
        <taxon>Dunaliella</taxon>
    </lineage>
</organism>
<dbReference type="EMBL" id="HBIP01025735">
    <property type="protein sequence ID" value="CAE0500419.1"/>
    <property type="molecule type" value="Transcribed_RNA"/>
</dbReference>
<reference evidence="3" key="1">
    <citation type="submission" date="2021-01" db="EMBL/GenBank/DDBJ databases">
        <authorList>
            <person name="Corre E."/>
            <person name="Pelletier E."/>
            <person name="Niang G."/>
            <person name="Scheremetjew M."/>
            <person name="Finn R."/>
            <person name="Kale V."/>
            <person name="Holt S."/>
            <person name="Cochrane G."/>
            <person name="Meng A."/>
            <person name="Brown T."/>
            <person name="Cohen L."/>
        </authorList>
    </citation>
    <scope>NUCLEOTIDE SEQUENCE</scope>
    <source>
        <strain evidence="3">CCMP1320</strain>
    </source>
</reference>